<dbReference type="EMBL" id="ADOU02000004">
    <property type="protein sequence ID" value="KGJ69990.1"/>
    <property type="molecule type" value="Genomic_DNA"/>
</dbReference>
<protein>
    <submittedName>
        <fullName evidence="1">Uncharacterized protein</fullName>
    </submittedName>
</protein>
<dbReference type="AlphaFoldDB" id="A0A837CL02"/>
<accession>A0A837CL02</accession>
<reference evidence="1 2" key="1">
    <citation type="journal article" date="2014" name="BMC Genomics">
        <title>Comparative genomics of Bradyrhizobium japonicum CPAC 15 and Bradyrhizobium diazoefficiens CPAC 7: elite model strains for understanding symbiotic performance with soybean.</title>
        <authorList>
            <person name="Siqueira A.F."/>
            <person name="Ormeno-Orrillo E."/>
            <person name="Souza R.C."/>
            <person name="Rodrigues E.P."/>
            <person name="Almeida L.G."/>
            <person name="Barcellos F.G."/>
            <person name="Batista J.S."/>
            <person name="Nakatami A.S."/>
            <person name="Martinez-Romero E."/>
            <person name="Vasconcelos A.T."/>
            <person name="Hungria M."/>
        </authorList>
    </citation>
    <scope>NUCLEOTIDE SEQUENCE [LARGE SCALE GENOMIC DNA]</scope>
    <source>
        <strain evidence="1 2">SEMIA 5080</strain>
    </source>
</reference>
<organism evidence="1 2">
    <name type="scientific">Bradyrhizobium diazoefficiens SEMIA 5080</name>
    <dbReference type="NCBI Taxonomy" id="754504"/>
    <lineage>
        <taxon>Bacteria</taxon>
        <taxon>Pseudomonadati</taxon>
        <taxon>Pseudomonadota</taxon>
        <taxon>Alphaproteobacteria</taxon>
        <taxon>Hyphomicrobiales</taxon>
        <taxon>Nitrobacteraceae</taxon>
        <taxon>Bradyrhizobium</taxon>
    </lineage>
</organism>
<gene>
    <name evidence="1" type="ORF">BJA5080_04245</name>
</gene>
<evidence type="ECO:0000313" key="1">
    <source>
        <dbReference type="EMBL" id="KGJ69990.1"/>
    </source>
</evidence>
<evidence type="ECO:0000313" key="2">
    <source>
        <dbReference type="Proteomes" id="UP000024900"/>
    </source>
</evidence>
<dbReference type="Proteomes" id="UP000024900">
    <property type="component" value="Unassembled WGS sequence"/>
</dbReference>
<sequence length="71" mass="7863">MRVMRADVHWLDGARGVATLTIDDNAPTLLMIDGEPFVRADVCGLFVQPGEAPRYFQVKPYRVDAGLLEGM</sequence>
<comment type="caution">
    <text evidence="1">The sequence shown here is derived from an EMBL/GenBank/DDBJ whole genome shotgun (WGS) entry which is preliminary data.</text>
</comment>
<proteinExistence type="predicted"/>
<name>A0A837CL02_9BRAD</name>